<dbReference type="GO" id="GO:0008408">
    <property type="term" value="F:3'-5' exonuclease activity"/>
    <property type="evidence" value="ECO:0007669"/>
    <property type="project" value="TreeGrafter"/>
</dbReference>
<accession>A0A382ZXD0</accession>
<dbReference type="CDD" id="cd06127">
    <property type="entry name" value="DEDDh"/>
    <property type="match status" value="1"/>
</dbReference>
<organism evidence="2">
    <name type="scientific">marine metagenome</name>
    <dbReference type="NCBI Taxonomy" id="408172"/>
    <lineage>
        <taxon>unclassified sequences</taxon>
        <taxon>metagenomes</taxon>
        <taxon>ecological metagenomes</taxon>
    </lineage>
</organism>
<proteinExistence type="predicted"/>
<dbReference type="GO" id="GO:0005829">
    <property type="term" value="C:cytosol"/>
    <property type="evidence" value="ECO:0007669"/>
    <property type="project" value="TreeGrafter"/>
</dbReference>
<feature type="non-terminal residue" evidence="2">
    <location>
        <position position="1"/>
    </location>
</feature>
<dbReference type="InterPro" id="IPR012337">
    <property type="entry name" value="RNaseH-like_sf"/>
</dbReference>
<sequence length="248" mass="28629">CFLDLETTGLNKQQDQIIEIALKIVSANKKSGEIVEITNVYESFNDPGIPISDEASLVNGITNDMVAGKNIDWHNVGLLFESSDLIVAHNASFDRAFMDKSLPLSQEKLWACTVNDIDWLNRGFTSSKQELLCIWHGFYYDSHRAMNDVDALIHLITSDFYNGNKPILELMENAANPYYKISALNSPFESKDLLKARNYYWNNTNRYWWKNVDHEEIDSERKWLTENIYNGQFAGQIEELPIIEKYKD</sequence>
<dbReference type="PANTHER" id="PTHR30231:SF37">
    <property type="entry name" value="EXODEOXYRIBONUCLEASE 10"/>
    <property type="match status" value="1"/>
</dbReference>
<dbReference type="EMBL" id="UINC01187305">
    <property type="protein sequence ID" value="SVD99960.1"/>
    <property type="molecule type" value="Genomic_DNA"/>
</dbReference>
<dbReference type="Pfam" id="PF00929">
    <property type="entry name" value="RNase_T"/>
    <property type="match status" value="1"/>
</dbReference>
<dbReference type="SUPFAM" id="SSF53098">
    <property type="entry name" value="Ribonuclease H-like"/>
    <property type="match status" value="1"/>
</dbReference>
<evidence type="ECO:0000313" key="2">
    <source>
        <dbReference type="EMBL" id="SVD99960.1"/>
    </source>
</evidence>
<dbReference type="GO" id="GO:0045004">
    <property type="term" value="P:DNA replication proofreading"/>
    <property type="evidence" value="ECO:0007669"/>
    <property type="project" value="TreeGrafter"/>
</dbReference>
<reference evidence="2" key="1">
    <citation type="submission" date="2018-05" db="EMBL/GenBank/DDBJ databases">
        <authorList>
            <person name="Lanie J.A."/>
            <person name="Ng W.-L."/>
            <person name="Kazmierczak K.M."/>
            <person name="Andrzejewski T.M."/>
            <person name="Davidsen T.M."/>
            <person name="Wayne K.J."/>
            <person name="Tettelin H."/>
            <person name="Glass J.I."/>
            <person name="Rusch D."/>
            <person name="Podicherti R."/>
            <person name="Tsui H.-C.T."/>
            <person name="Winkler M.E."/>
        </authorList>
    </citation>
    <scope>NUCLEOTIDE SEQUENCE</scope>
</reference>
<dbReference type="AlphaFoldDB" id="A0A382ZXD0"/>
<dbReference type="GO" id="GO:0003676">
    <property type="term" value="F:nucleic acid binding"/>
    <property type="evidence" value="ECO:0007669"/>
    <property type="project" value="InterPro"/>
</dbReference>
<dbReference type="InterPro" id="IPR036397">
    <property type="entry name" value="RNaseH_sf"/>
</dbReference>
<dbReference type="NCBIfam" id="NF006615">
    <property type="entry name" value="PRK09182.1"/>
    <property type="match status" value="1"/>
</dbReference>
<name>A0A382ZXD0_9ZZZZ</name>
<dbReference type="PANTHER" id="PTHR30231">
    <property type="entry name" value="DNA POLYMERASE III SUBUNIT EPSILON"/>
    <property type="match status" value="1"/>
</dbReference>
<feature type="domain" description="Exonuclease" evidence="1">
    <location>
        <begin position="1"/>
        <end position="165"/>
    </location>
</feature>
<dbReference type="Gene3D" id="3.30.420.10">
    <property type="entry name" value="Ribonuclease H-like superfamily/Ribonuclease H"/>
    <property type="match status" value="1"/>
</dbReference>
<dbReference type="InterPro" id="IPR013520">
    <property type="entry name" value="Ribonucl_H"/>
</dbReference>
<protein>
    <recommendedName>
        <fullName evidence="1">Exonuclease domain-containing protein</fullName>
    </recommendedName>
</protein>
<dbReference type="SMART" id="SM00479">
    <property type="entry name" value="EXOIII"/>
    <property type="match status" value="1"/>
</dbReference>
<evidence type="ECO:0000259" key="1">
    <source>
        <dbReference type="SMART" id="SM00479"/>
    </source>
</evidence>
<gene>
    <name evidence="2" type="ORF">METZ01_LOCUS452814</name>
</gene>